<evidence type="ECO:0000256" key="7">
    <source>
        <dbReference type="ARBA" id="ARBA00023277"/>
    </source>
</evidence>
<dbReference type="GO" id="GO:0005524">
    <property type="term" value="F:ATP binding"/>
    <property type="evidence" value="ECO:0007669"/>
    <property type="project" value="UniProtKB-KW"/>
</dbReference>
<protein>
    <recommendedName>
        <fullName evidence="8">Glucose-1-phosphate adenylyltransferase</fullName>
        <ecNumber evidence="8">2.7.7.27</ecNumber>
    </recommendedName>
</protein>
<evidence type="ECO:0000256" key="8">
    <source>
        <dbReference type="NCBIfam" id="TIGR02091"/>
    </source>
</evidence>
<dbReference type="Gene3D" id="3.90.550.10">
    <property type="entry name" value="Spore Coat Polysaccharide Biosynthesis Protein SpsA, Chain A"/>
    <property type="match status" value="1"/>
</dbReference>
<sequence length="425" mass="47509">MDDITAVVLGGGRGTRLYPLTKNRSKPAVPLAGNYRLIDVPVSNCINSDINRIYVLTQFNSASLNQHISETYRFDTFSRGFVEVLAAEQTLSSSDWFQGTADAVRQVMPHLENFRARDVLILSGDHLYRMDYREFVRHHREKDADITIAVHPVSEAKAPDLGILHADSTGWITEFMEKPRGGELLSMRTDTRSLGLGAAEAKKRPFLGSMGIYVFRSEALAECLRKDVSSIDFAREIIPDALRSMKVSAYVFDGYWEDIGTIRSFYDAHMGLLSPVPKMNLYDAGFPIYTHPRFLPGSKIRQGEIIRSMINAGCIIDRATIRHSIIGLRARIGAGAVIEDSLVFGADLYELEKSRGRTRTMPIGIGRDAVIRRAVIDKNVRIGRGVVLENSGKIKKYDDPKERFFVRDGIIVVPKNAVIPAGTRF</sequence>
<dbReference type="PROSITE" id="PS00808">
    <property type="entry name" value="ADP_GLC_PYROPHOSPH_1"/>
    <property type="match status" value="1"/>
</dbReference>
<dbReference type="GO" id="GO:0008878">
    <property type="term" value="F:glucose-1-phosphate adenylyltransferase activity"/>
    <property type="evidence" value="ECO:0007669"/>
    <property type="project" value="UniProtKB-UniRule"/>
</dbReference>
<dbReference type="GO" id="GO:0005978">
    <property type="term" value="P:glycogen biosynthetic process"/>
    <property type="evidence" value="ECO:0007669"/>
    <property type="project" value="UniProtKB-UniRule"/>
</dbReference>
<comment type="caution">
    <text evidence="10">The sequence shown here is derived from an EMBL/GenBank/DDBJ whole genome shotgun (WGS) entry which is preliminary data.</text>
</comment>
<dbReference type="SUPFAM" id="SSF51161">
    <property type="entry name" value="Trimeric LpxA-like enzymes"/>
    <property type="match status" value="1"/>
</dbReference>
<evidence type="ECO:0000256" key="6">
    <source>
        <dbReference type="ARBA" id="ARBA00022840"/>
    </source>
</evidence>
<organism evidence="10">
    <name type="scientific">Eiseniibacteriota bacterium</name>
    <dbReference type="NCBI Taxonomy" id="2212470"/>
    <lineage>
        <taxon>Bacteria</taxon>
        <taxon>Candidatus Eiseniibacteriota</taxon>
    </lineage>
</organism>
<dbReference type="PANTHER" id="PTHR43523">
    <property type="entry name" value="GLUCOSE-1-PHOSPHATE ADENYLYLTRANSFERASE-RELATED"/>
    <property type="match status" value="1"/>
</dbReference>
<evidence type="ECO:0000256" key="3">
    <source>
        <dbReference type="ARBA" id="ARBA00022679"/>
    </source>
</evidence>
<proteinExistence type="inferred from homology"/>
<evidence type="ECO:0000256" key="5">
    <source>
        <dbReference type="ARBA" id="ARBA00022741"/>
    </source>
</evidence>
<dbReference type="EC" id="2.7.7.27" evidence="8"/>
<keyword evidence="7" id="KW-0119">Carbohydrate metabolism</keyword>
<dbReference type="NCBIfam" id="TIGR02091">
    <property type="entry name" value="glgC"/>
    <property type="match status" value="1"/>
</dbReference>
<evidence type="ECO:0000256" key="4">
    <source>
        <dbReference type="ARBA" id="ARBA00022695"/>
    </source>
</evidence>
<comment type="similarity">
    <text evidence="1">Belongs to the bacterial/plant glucose-1-phosphate adenylyltransferase family.</text>
</comment>
<reference evidence="10" key="1">
    <citation type="journal article" date="2020" name="mSystems">
        <title>Genome- and Community-Level Interaction Insights into Carbon Utilization and Element Cycling Functions of Hydrothermarchaeota in Hydrothermal Sediment.</title>
        <authorList>
            <person name="Zhou Z."/>
            <person name="Liu Y."/>
            <person name="Xu W."/>
            <person name="Pan J."/>
            <person name="Luo Z.H."/>
            <person name="Li M."/>
        </authorList>
    </citation>
    <scope>NUCLEOTIDE SEQUENCE [LARGE SCALE GENOMIC DNA]</scope>
    <source>
        <strain evidence="10">SpSt-1233</strain>
    </source>
</reference>
<dbReference type="InterPro" id="IPR011004">
    <property type="entry name" value="Trimer_LpxA-like_sf"/>
</dbReference>
<keyword evidence="6" id="KW-0067">ATP-binding</keyword>
<dbReference type="CDD" id="cd02508">
    <property type="entry name" value="ADP_Glucose_PP"/>
    <property type="match status" value="1"/>
</dbReference>
<keyword evidence="5" id="KW-0547">Nucleotide-binding</keyword>
<evidence type="ECO:0000256" key="1">
    <source>
        <dbReference type="ARBA" id="ARBA00010443"/>
    </source>
</evidence>
<accession>A0A7V2F383</accession>
<keyword evidence="2" id="KW-0321">Glycogen metabolism</keyword>
<gene>
    <name evidence="10" type="ORF">ENO08_04035</name>
</gene>
<evidence type="ECO:0000259" key="9">
    <source>
        <dbReference type="Pfam" id="PF00483"/>
    </source>
</evidence>
<dbReference type="SUPFAM" id="SSF53448">
    <property type="entry name" value="Nucleotide-diphospho-sugar transferases"/>
    <property type="match status" value="1"/>
</dbReference>
<dbReference type="AlphaFoldDB" id="A0A7V2F383"/>
<dbReference type="InterPro" id="IPR005835">
    <property type="entry name" value="NTP_transferase_dom"/>
</dbReference>
<dbReference type="InterPro" id="IPR005836">
    <property type="entry name" value="ADP_Glu_pyroP_CS"/>
</dbReference>
<dbReference type="Proteomes" id="UP000886069">
    <property type="component" value="Unassembled WGS sequence"/>
</dbReference>
<keyword evidence="4 10" id="KW-0548">Nucleotidyltransferase</keyword>
<dbReference type="EMBL" id="DSEC01000285">
    <property type="protein sequence ID" value="HER43610.1"/>
    <property type="molecule type" value="Genomic_DNA"/>
</dbReference>
<dbReference type="Gene3D" id="2.160.10.10">
    <property type="entry name" value="Hexapeptide repeat proteins"/>
    <property type="match status" value="1"/>
</dbReference>
<dbReference type="InterPro" id="IPR029044">
    <property type="entry name" value="Nucleotide-diphossugar_trans"/>
</dbReference>
<dbReference type="Pfam" id="PF00483">
    <property type="entry name" value="NTP_transferase"/>
    <property type="match status" value="1"/>
</dbReference>
<dbReference type="CDD" id="cd04651">
    <property type="entry name" value="LbH_G1P_AT_C"/>
    <property type="match status" value="1"/>
</dbReference>
<dbReference type="InterPro" id="IPR011831">
    <property type="entry name" value="ADP-Glc_PPase"/>
</dbReference>
<dbReference type="Pfam" id="PF25247">
    <property type="entry name" value="LbH_GLGC"/>
    <property type="match status" value="1"/>
</dbReference>
<name>A0A7V2F383_UNCEI</name>
<dbReference type="PROSITE" id="PS00809">
    <property type="entry name" value="ADP_GLC_PYROPHOSPH_2"/>
    <property type="match status" value="1"/>
</dbReference>
<keyword evidence="3 10" id="KW-0808">Transferase</keyword>
<dbReference type="PANTHER" id="PTHR43523:SF12">
    <property type="entry name" value="GLUCOSE-1-PHOSPHATE ADENYLYLTRANSFERASE LARGE SUBUNIT 1, CHLOROPLASTIC-RELATED"/>
    <property type="match status" value="1"/>
</dbReference>
<evidence type="ECO:0000256" key="2">
    <source>
        <dbReference type="ARBA" id="ARBA00022600"/>
    </source>
</evidence>
<feature type="domain" description="Nucleotidyl transferase" evidence="9">
    <location>
        <begin position="6"/>
        <end position="272"/>
    </location>
</feature>
<dbReference type="NCBIfam" id="NF002772">
    <property type="entry name" value="PRK02862.1"/>
    <property type="match status" value="1"/>
</dbReference>
<evidence type="ECO:0000313" key="10">
    <source>
        <dbReference type="EMBL" id="HER43610.1"/>
    </source>
</evidence>